<evidence type="ECO:0000313" key="1">
    <source>
        <dbReference type="EMBL" id="OWP76559.1"/>
    </source>
</evidence>
<organism evidence="1 2">
    <name type="scientific">Flavobacterium columnare</name>
    <dbReference type="NCBI Taxonomy" id="996"/>
    <lineage>
        <taxon>Bacteria</taxon>
        <taxon>Pseudomonadati</taxon>
        <taxon>Bacteroidota</taxon>
        <taxon>Flavobacteriia</taxon>
        <taxon>Flavobacteriales</taxon>
        <taxon>Flavobacteriaceae</taxon>
        <taxon>Flavobacterium</taxon>
    </lineage>
</organism>
<reference evidence="1 2" key="1">
    <citation type="journal article" date="2017" name="Infect. Genet. Evol.">
        <title>Comparative genome analysis of fish pathogen Flavobacterium columnare reveals extensive sequence diversity within the species.</title>
        <authorList>
            <person name="Kayansamruaj P."/>
            <person name="Dong H.T."/>
            <person name="Hirono I."/>
            <person name="Kondo H."/>
            <person name="Senapin S."/>
            <person name="Rodkhum C."/>
        </authorList>
    </citation>
    <scope>NUCLEOTIDE SEQUENCE [LARGE SCALE GENOMIC DNA]</scope>
    <source>
        <strain evidence="1 2">1214</strain>
    </source>
</reference>
<dbReference type="AlphaFoldDB" id="A0A246G9X4"/>
<accession>A0A246G9X4</accession>
<name>A0A246G9X4_9FLAO</name>
<evidence type="ECO:0000313" key="2">
    <source>
        <dbReference type="Proteomes" id="UP000198034"/>
    </source>
</evidence>
<dbReference type="InterPro" id="IPR027417">
    <property type="entry name" value="P-loop_NTPase"/>
</dbReference>
<dbReference type="EMBL" id="MTCY01000025">
    <property type="protein sequence ID" value="OWP76559.1"/>
    <property type="molecule type" value="Genomic_DNA"/>
</dbReference>
<sequence length="213" mass="24075">MSSRALNMKNVYDQTFEDFEFSGIWKETLGAPEVTGLWIVYGNEKQGKTTLSLQLADYLSQFKEVLYVSAEEGVRKSFVQACKRAGIQHSNKKLKPIGYLDFEALDERLSKKKCPKIVFIDNVSAYADELNKAKFLAFRQKHHNKLIIFLSHEDRKEPDGAIGRFIKKLSDIYIRVVGNAGIVGGRCPGGTIPINEEKAVLYHGTEILNDENN</sequence>
<protein>
    <recommendedName>
        <fullName evidence="3">AAA+ ATPase domain-containing protein</fullName>
    </recommendedName>
</protein>
<dbReference type="Proteomes" id="UP000198034">
    <property type="component" value="Unassembled WGS sequence"/>
</dbReference>
<evidence type="ECO:0008006" key="3">
    <source>
        <dbReference type="Google" id="ProtNLM"/>
    </source>
</evidence>
<dbReference type="Gene3D" id="3.40.50.300">
    <property type="entry name" value="P-loop containing nucleotide triphosphate hydrolases"/>
    <property type="match status" value="1"/>
</dbReference>
<dbReference type="SUPFAM" id="SSF52540">
    <property type="entry name" value="P-loop containing nucleoside triphosphate hydrolases"/>
    <property type="match status" value="1"/>
</dbReference>
<comment type="caution">
    <text evidence="1">The sequence shown here is derived from an EMBL/GenBank/DDBJ whole genome shotgun (WGS) entry which is preliminary data.</text>
</comment>
<proteinExistence type="predicted"/>
<gene>
    <name evidence="1" type="ORF">BWK62_09485</name>
</gene>